<dbReference type="Proteomes" id="UP000005536">
    <property type="component" value="Unassembled WGS sequence"/>
</dbReference>
<name>D4DUA2_NEIEG</name>
<dbReference type="EMBL" id="ADBF01000253">
    <property type="protein sequence ID" value="EFE48684.1"/>
    <property type="molecule type" value="Genomic_DNA"/>
</dbReference>
<evidence type="ECO:0000313" key="2">
    <source>
        <dbReference type="Proteomes" id="UP000005536"/>
    </source>
</evidence>
<protein>
    <submittedName>
        <fullName evidence="1">Uncharacterized protein</fullName>
    </submittedName>
</protein>
<comment type="caution">
    <text evidence="1">The sequence shown here is derived from an EMBL/GenBank/DDBJ whole genome shotgun (WGS) entry which is preliminary data.</text>
</comment>
<proteinExistence type="predicted"/>
<sequence length="43" mass="4977">MGHDVRQIRVKSVPDGNASGLNTSRMEKCKNFQYIKFLYMLLS</sequence>
<reference evidence="1 2" key="1">
    <citation type="submission" date="2010-02" db="EMBL/GenBank/DDBJ databases">
        <authorList>
            <person name="Weinstock G."/>
            <person name="Sodergren E."/>
            <person name="Clifton S."/>
            <person name="Fulton L."/>
            <person name="Fulton B."/>
            <person name="Courtney L."/>
            <person name="Fronick C."/>
            <person name="Harrison M."/>
            <person name="Strong C."/>
            <person name="Farmer C."/>
            <person name="Delahaunty K."/>
            <person name="Markovic C."/>
            <person name="Hall O."/>
            <person name="Minx P."/>
            <person name="Tomlinson C."/>
            <person name="Mitreva M."/>
            <person name="Nelson J."/>
            <person name="Hou S."/>
            <person name="Wollam A."/>
            <person name="Pepin K.H."/>
            <person name="Johnson M."/>
            <person name="Bhonagiri V."/>
            <person name="Zhang X."/>
            <person name="Suruliraj S."/>
            <person name="Warren W."/>
            <person name="Chinwalla A."/>
            <person name="Mardis E.R."/>
            <person name="Wilson R.K."/>
        </authorList>
    </citation>
    <scope>NUCLEOTIDE SEQUENCE [LARGE SCALE GENOMIC DNA]</scope>
    <source>
        <strain evidence="1 2">ATCC 29315</strain>
    </source>
</reference>
<organism evidence="1 2">
    <name type="scientific">Neisseria elongata subsp. glycolytica ATCC 29315</name>
    <dbReference type="NCBI Taxonomy" id="546263"/>
    <lineage>
        <taxon>Bacteria</taxon>
        <taxon>Pseudomonadati</taxon>
        <taxon>Pseudomonadota</taxon>
        <taxon>Betaproteobacteria</taxon>
        <taxon>Neisseriales</taxon>
        <taxon>Neisseriaceae</taxon>
        <taxon>Neisseria</taxon>
    </lineage>
</organism>
<evidence type="ECO:0000313" key="1">
    <source>
        <dbReference type="EMBL" id="EFE48684.1"/>
    </source>
</evidence>
<gene>
    <name evidence="1" type="ORF">NEIELOOT_02660</name>
</gene>
<accession>D4DUA2</accession>
<dbReference type="AlphaFoldDB" id="D4DUA2"/>